<dbReference type="SUPFAM" id="SSF52540">
    <property type="entry name" value="P-loop containing nucleoside triphosphate hydrolases"/>
    <property type="match status" value="1"/>
</dbReference>
<dbReference type="GO" id="GO:0005525">
    <property type="term" value="F:GTP binding"/>
    <property type="evidence" value="ECO:0007669"/>
    <property type="project" value="UniProtKB-KW"/>
</dbReference>
<evidence type="ECO:0000256" key="1">
    <source>
        <dbReference type="ARBA" id="ARBA00008344"/>
    </source>
</evidence>
<dbReference type="EC" id="3.6.5.2" evidence="2"/>
<reference evidence="8" key="1">
    <citation type="submission" date="2025-08" db="UniProtKB">
        <authorList>
            <consortium name="RefSeq"/>
        </authorList>
    </citation>
    <scope>IDENTIFICATION</scope>
    <source>
        <tissue evidence="8">Liver</tissue>
    </source>
</reference>
<protein>
    <recommendedName>
        <fullName evidence="2">small monomeric GTPase</fullName>
        <ecNumber evidence="2">3.6.5.2</ecNumber>
    </recommendedName>
</protein>
<name>A0A9F5J3N8_PYTBI</name>
<organism evidence="7 8">
    <name type="scientific">Python bivittatus</name>
    <name type="common">Burmese python</name>
    <name type="synonym">Python molurus bivittatus</name>
    <dbReference type="NCBI Taxonomy" id="176946"/>
    <lineage>
        <taxon>Eukaryota</taxon>
        <taxon>Metazoa</taxon>
        <taxon>Chordata</taxon>
        <taxon>Craniata</taxon>
        <taxon>Vertebrata</taxon>
        <taxon>Euteleostomi</taxon>
        <taxon>Lepidosauria</taxon>
        <taxon>Squamata</taxon>
        <taxon>Bifurcata</taxon>
        <taxon>Unidentata</taxon>
        <taxon>Episquamata</taxon>
        <taxon>Toxicofera</taxon>
        <taxon>Serpentes</taxon>
        <taxon>Henophidia</taxon>
        <taxon>Pythonidae</taxon>
        <taxon>Python</taxon>
    </lineage>
</organism>
<dbReference type="KEGG" id="pbi:112542655"/>
<dbReference type="Proteomes" id="UP000695026">
    <property type="component" value="Unplaced"/>
</dbReference>
<proteinExistence type="inferred from homology"/>
<dbReference type="PANTHER" id="PTHR45704">
    <property type="entry name" value="RAS-LIKE FAMILY MEMBER 11"/>
    <property type="match status" value="1"/>
</dbReference>
<keyword evidence="7" id="KW-1185">Reference proteome</keyword>
<dbReference type="GeneID" id="112542655"/>
<keyword evidence="4" id="KW-0378">Hydrolase</keyword>
<comment type="catalytic activity">
    <reaction evidence="6">
        <text>GTP + H2O = GDP + phosphate + H(+)</text>
        <dbReference type="Rhea" id="RHEA:19669"/>
        <dbReference type="ChEBI" id="CHEBI:15377"/>
        <dbReference type="ChEBI" id="CHEBI:15378"/>
        <dbReference type="ChEBI" id="CHEBI:37565"/>
        <dbReference type="ChEBI" id="CHEBI:43474"/>
        <dbReference type="ChEBI" id="CHEBI:58189"/>
        <dbReference type="EC" id="3.6.5.2"/>
    </reaction>
</comment>
<dbReference type="Pfam" id="PF00071">
    <property type="entry name" value="Ras"/>
    <property type="match status" value="1"/>
</dbReference>
<sequence length="121" mass="13533">MRDRPRTTMSQYSTNFLLVPIPEYPLLECAPNKIIKLVVLGGSGVGKTALIVRFLTKRFIGDYEANTGTSHSCLADSDGNKRRCVCLAPEGWKGEWAEGWAARRAREEKRSESRGTWGVPF</sequence>
<evidence type="ECO:0000256" key="5">
    <source>
        <dbReference type="ARBA" id="ARBA00023134"/>
    </source>
</evidence>
<keyword evidence="3" id="KW-0547">Nucleotide-binding</keyword>
<evidence type="ECO:0000256" key="6">
    <source>
        <dbReference type="ARBA" id="ARBA00048098"/>
    </source>
</evidence>
<evidence type="ECO:0000256" key="2">
    <source>
        <dbReference type="ARBA" id="ARBA00011984"/>
    </source>
</evidence>
<dbReference type="RefSeq" id="XP_025031797.1">
    <property type="nucleotide sequence ID" value="XM_025176029.1"/>
</dbReference>
<dbReference type="InterPro" id="IPR027417">
    <property type="entry name" value="P-loop_NTPase"/>
</dbReference>
<gene>
    <name evidence="8" type="primary">LOC112542655</name>
</gene>
<evidence type="ECO:0000256" key="3">
    <source>
        <dbReference type="ARBA" id="ARBA00022741"/>
    </source>
</evidence>
<evidence type="ECO:0000313" key="7">
    <source>
        <dbReference type="Proteomes" id="UP000695026"/>
    </source>
</evidence>
<accession>A0A9F5J3N8</accession>
<dbReference type="InterPro" id="IPR051065">
    <property type="entry name" value="Ras-related_GTPase"/>
</dbReference>
<dbReference type="AlphaFoldDB" id="A0A9F5J3N8"/>
<dbReference type="OrthoDB" id="18798at2759"/>
<dbReference type="InterPro" id="IPR001806">
    <property type="entry name" value="Small_GTPase"/>
</dbReference>
<evidence type="ECO:0000256" key="4">
    <source>
        <dbReference type="ARBA" id="ARBA00022801"/>
    </source>
</evidence>
<keyword evidence="5" id="KW-0342">GTP-binding</keyword>
<evidence type="ECO:0000313" key="8">
    <source>
        <dbReference type="RefSeq" id="XP_025031797.1"/>
    </source>
</evidence>
<dbReference type="GO" id="GO:0003925">
    <property type="term" value="F:G protein activity"/>
    <property type="evidence" value="ECO:0007669"/>
    <property type="project" value="UniProtKB-EC"/>
</dbReference>
<dbReference type="Gene3D" id="3.40.50.300">
    <property type="entry name" value="P-loop containing nucleotide triphosphate hydrolases"/>
    <property type="match status" value="1"/>
</dbReference>
<comment type="similarity">
    <text evidence="1">Belongs to the small GTPase superfamily. Ras family.</text>
</comment>